<evidence type="ECO:0000313" key="2">
    <source>
        <dbReference type="EMBL" id="EPS31254.1"/>
    </source>
</evidence>
<dbReference type="HOGENOM" id="CLU_2132981_0_0_1"/>
<sequence>MQFFNPVFVLMALVTSQAIAAPAAEVTDLEARAKNCVTVKICHGYNWEGGCYKECLEIGKPHNIRKEYRKNVGSFKIGEKGYECTAGSATEASVVMHYPGKKRLEDRAINHLDGYQCMKMKN</sequence>
<evidence type="ECO:0000256" key="1">
    <source>
        <dbReference type="SAM" id="SignalP"/>
    </source>
</evidence>
<feature type="signal peptide" evidence="1">
    <location>
        <begin position="1"/>
        <end position="20"/>
    </location>
</feature>
<accession>S7ZLR3</accession>
<dbReference type="AlphaFoldDB" id="S7ZLR3"/>
<organism evidence="2 3">
    <name type="scientific">Penicillium oxalicum (strain 114-2 / CGMCC 5302)</name>
    <name type="common">Penicillium decumbens</name>
    <dbReference type="NCBI Taxonomy" id="933388"/>
    <lineage>
        <taxon>Eukaryota</taxon>
        <taxon>Fungi</taxon>
        <taxon>Dikarya</taxon>
        <taxon>Ascomycota</taxon>
        <taxon>Pezizomycotina</taxon>
        <taxon>Eurotiomycetes</taxon>
        <taxon>Eurotiomycetidae</taxon>
        <taxon>Eurotiales</taxon>
        <taxon>Aspergillaceae</taxon>
        <taxon>Penicillium</taxon>
    </lineage>
</organism>
<keyword evidence="1" id="KW-0732">Signal</keyword>
<dbReference type="PhylomeDB" id="S7ZLR3"/>
<keyword evidence="3" id="KW-1185">Reference proteome</keyword>
<gene>
    <name evidence="2" type="ORF">PDE_06209</name>
</gene>
<evidence type="ECO:0000313" key="3">
    <source>
        <dbReference type="Proteomes" id="UP000019376"/>
    </source>
</evidence>
<dbReference type="EMBL" id="KB644413">
    <property type="protein sequence ID" value="EPS31254.1"/>
    <property type="molecule type" value="Genomic_DNA"/>
</dbReference>
<feature type="chain" id="PRO_5004547433" evidence="1">
    <location>
        <begin position="21"/>
        <end position="122"/>
    </location>
</feature>
<dbReference type="OrthoDB" id="4338748at2759"/>
<dbReference type="Proteomes" id="UP000019376">
    <property type="component" value="Unassembled WGS sequence"/>
</dbReference>
<reference evidence="2 3" key="1">
    <citation type="journal article" date="2013" name="PLoS ONE">
        <title>Genomic and secretomic analyses reveal unique features of the lignocellulolytic enzyme system of Penicillium decumbens.</title>
        <authorList>
            <person name="Liu G."/>
            <person name="Zhang L."/>
            <person name="Wei X."/>
            <person name="Zou G."/>
            <person name="Qin Y."/>
            <person name="Ma L."/>
            <person name="Li J."/>
            <person name="Zheng H."/>
            <person name="Wang S."/>
            <person name="Wang C."/>
            <person name="Xun L."/>
            <person name="Zhao G.-P."/>
            <person name="Zhou Z."/>
            <person name="Qu Y."/>
        </authorList>
    </citation>
    <scope>NUCLEOTIDE SEQUENCE [LARGE SCALE GENOMIC DNA]</scope>
    <source>
        <strain evidence="3">114-2 / CGMCC 5302</strain>
    </source>
</reference>
<protein>
    <submittedName>
        <fullName evidence="2">Uncharacterized protein</fullName>
    </submittedName>
</protein>
<proteinExistence type="predicted"/>
<name>S7ZLR3_PENO1</name>